<evidence type="ECO:0000256" key="1">
    <source>
        <dbReference type="ARBA" id="ARBA00008558"/>
    </source>
</evidence>
<dbReference type="InterPro" id="IPR008928">
    <property type="entry name" value="6-hairpin_glycosidase_sf"/>
</dbReference>
<evidence type="ECO:0000313" key="3">
    <source>
        <dbReference type="EMBL" id="MFG6463239.1"/>
    </source>
</evidence>
<keyword evidence="2" id="KW-0413">Isomerase</keyword>
<dbReference type="InterPro" id="IPR010819">
    <property type="entry name" value="AGE/CE"/>
</dbReference>
<dbReference type="PANTHER" id="PTHR15108">
    <property type="entry name" value="N-ACYLGLUCOSAMINE-2-EPIMERASE"/>
    <property type="match status" value="1"/>
</dbReference>
<dbReference type="Proteomes" id="UP001606302">
    <property type="component" value="Unassembled WGS sequence"/>
</dbReference>
<dbReference type="SUPFAM" id="SSF48208">
    <property type="entry name" value="Six-hairpin glycosidases"/>
    <property type="match status" value="1"/>
</dbReference>
<keyword evidence="4" id="KW-1185">Reference proteome</keyword>
<sequence>MGADVLGRRAVLALLATLAACGDPASRARSRIDTAWHRADLDALLQRWLAHAPLPGGGFQTQFNRAWQPLPRGELELTAQARLVYAFAAGHELTRDARYLDAARRGADFLVERFVDPVHGGFFHAVAPDGSPRADIKRAYGHAFALLALGQVWRQGRDVRHRDAALKAWGAVRTGFFDARGGLVNECGRDFKPMAGARTQNPVMHMFEALLALGEATGDAGVLAGARRLGDFVCYQLLQGQADGGARIPEWYDEAWQPLPTQAAGGYIDLGHQFEWAHLLTTGAAVSPVYAQVAERVLAYALAAGYDDNDGGCGRRAFPDGARTDMGKGWWQQAECLHALLVTAGASGRNDLWRRYEQTLALVRDQLADAAQGGWRAAEALPCKTGRCTDEQPDPYHMVSLHHAALRLAGATAQAG</sequence>
<organism evidence="3 4">
    <name type="scientific">Pelomonas lactea</name>
    <dbReference type="NCBI Taxonomy" id="3299030"/>
    <lineage>
        <taxon>Bacteria</taxon>
        <taxon>Pseudomonadati</taxon>
        <taxon>Pseudomonadota</taxon>
        <taxon>Betaproteobacteria</taxon>
        <taxon>Burkholderiales</taxon>
        <taxon>Sphaerotilaceae</taxon>
        <taxon>Roseateles</taxon>
    </lineage>
</organism>
<dbReference type="EMBL" id="JBIGHX010000006">
    <property type="protein sequence ID" value="MFG6463239.1"/>
    <property type="molecule type" value="Genomic_DNA"/>
</dbReference>
<protein>
    <submittedName>
        <fullName evidence="3">AGE family epimerase/isomerase</fullName>
    </submittedName>
</protein>
<dbReference type="InterPro" id="IPR012341">
    <property type="entry name" value="6hp_glycosidase-like_sf"/>
</dbReference>
<dbReference type="Gene3D" id="1.50.10.10">
    <property type="match status" value="1"/>
</dbReference>
<reference evidence="3 4" key="1">
    <citation type="submission" date="2024-08" db="EMBL/GenBank/DDBJ databases">
        <authorList>
            <person name="Lu H."/>
        </authorList>
    </citation>
    <scope>NUCLEOTIDE SEQUENCE [LARGE SCALE GENOMIC DNA]</scope>
    <source>
        <strain evidence="3 4">DXS20W</strain>
    </source>
</reference>
<accession>A0ABW7GN44</accession>
<evidence type="ECO:0000313" key="4">
    <source>
        <dbReference type="Proteomes" id="UP001606302"/>
    </source>
</evidence>
<proteinExistence type="inferred from homology"/>
<dbReference type="RefSeq" id="WP_394512171.1">
    <property type="nucleotide sequence ID" value="NZ_JBIGHX010000006.1"/>
</dbReference>
<comment type="caution">
    <text evidence="3">The sequence shown here is derived from an EMBL/GenBank/DDBJ whole genome shotgun (WGS) entry which is preliminary data.</text>
</comment>
<comment type="similarity">
    <text evidence="1">Belongs to the N-acylglucosamine 2-epimerase family.</text>
</comment>
<gene>
    <name evidence="3" type="ORF">ACG04Q_16830</name>
</gene>
<evidence type="ECO:0000256" key="2">
    <source>
        <dbReference type="ARBA" id="ARBA00023235"/>
    </source>
</evidence>
<name>A0ABW7GN44_9BURK</name>
<dbReference type="Pfam" id="PF07221">
    <property type="entry name" value="GlcNAc_2-epim"/>
    <property type="match status" value="1"/>
</dbReference>